<dbReference type="GO" id="GO:0051539">
    <property type="term" value="F:4 iron, 4 sulfur cluster binding"/>
    <property type="evidence" value="ECO:0007669"/>
    <property type="project" value="UniProtKB-KW"/>
</dbReference>
<dbReference type="EMBL" id="JAACVF010000038">
    <property type="protein sequence ID" value="NCN64739.1"/>
    <property type="molecule type" value="Genomic_DNA"/>
</dbReference>
<comment type="caution">
    <text evidence="9">The sequence shown here is derived from an EMBL/GenBank/DDBJ whole genome shotgun (WGS) entry which is preliminary data.</text>
</comment>
<evidence type="ECO:0000256" key="5">
    <source>
        <dbReference type="ARBA" id="ARBA00023004"/>
    </source>
</evidence>
<dbReference type="InterPro" id="IPR017896">
    <property type="entry name" value="4Fe4S_Fe-S-bd"/>
</dbReference>
<evidence type="ECO:0000259" key="7">
    <source>
        <dbReference type="PROSITE" id="PS51379"/>
    </source>
</evidence>
<comment type="subcellular location">
    <subcellularLocation>
        <location evidence="1">Cell envelope</location>
    </subcellularLocation>
</comment>
<dbReference type="Proteomes" id="UP000768163">
    <property type="component" value="Unassembled WGS sequence"/>
</dbReference>
<sequence length="249" mass="27780">MKSLLIDLDKCTGCRSCIVACKSWNKLEPRIENRDQDGIRNAVEKAKGTDKFSDNEFTYIYEKDIKNFYKRQCMHCEDPQCVKNCPAHAIVKYDNGAVVVDKEKCEGVGLCAQVCPFGVPVMAVDKKPVKCTLCYDRITQNPALEPACVKACPSKALKFGDIDEMREYTSKFKYVYGGGVNDSYNSSVIYVSDIPFEKIDFKVAEIHNIANVLEAIKHPVGALTLLGGAALVGLKIYSERVKKVKEGKR</sequence>
<feature type="domain" description="4Fe-4S ferredoxin-type" evidence="7">
    <location>
        <begin position="62"/>
        <end position="95"/>
    </location>
</feature>
<evidence type="ECO:0000256" key="6">
    <source>
        <dbReference type="ARBA" id="ARBA00023014"/>
    </source>
</evidence>
<dbReference type="PROSITE" id="PS51379">
    <property type="entry name" value="4FE4S_FER_2"/>
    <property type="match status" value="3"/>
</dbReference>
<dbReference type="EMBL" id="JAACQH010000045">
    <property type="protein sequence ID" value="NCS91276.1"/>
    <property type="molecule type" value="Genomic_DNA"/>
</dbReference>
<keyword evidence="4" id="KW-0677">Repeat</keyword>
<feature type="domain" description="4Fe-4S ferredoxin-type" evidence="7">
    <location>
        <begin position="96"/>
        <end position="125"/>
    </location>
</feature>
<dbReference type="PANTHER" id="PTHR43545">
    <property type="entry name" value="FORMATE DEHYDROGENASE, NITRATE-INDUCIBLE, IRON-SULFUR SUBUNIT"/>
    <property type="match status" value="1"/>
</dbReference>
<organism evidence="9 10">
    <name type="scientific">Candidatus Altarchaeum hamiconexum</name>
    <dbReference type="NCBI Taxonomy" id="1803513"/>
    <lineage>
        <taxon>Archaea</taxon>
        <taxon>Candidatus Altarchaeota</taxon>
        <taxon>Candidatus Altiarchaeia</taxon>
        <taxon>Candidatus Altarchaeales</taxon>
        <taxon>Candidatus Altarchaeaceae</taxon>
        <taxon>Candidatus Altarchaeum</taxon>
    </lineage>
</organism>
<dbReference type="InterPro" id="IPR051555">
    <property type="entry name" value="FDH_Electron_Transfer_Unit"/>
</dbReference>
<evidence type="ECO:0000313" key="8">
    <source>
        <dbReference type="EMBL" id="NCN64739.1"/>
    </source>
</evidence>
<name>A0A8J7YYI6_9ARCH</name>
<proteinExistence type="predicted"/>
<evidence type="ECO:0000256" key="3">
    <source>
        <dbReference type="ARBA" id="ARBA00022723"/>
    </source>
</evidence>
<evidence type="ECO:0000256" key="1">
    <source>
        <dbReference type="ARBA" id="ARBA00004196"/>
    </source>
</evidence>
<keyword evidence="2" id="KW-0004">4Fe-4S</keyword>
<feature type="domain" description="4Fe-4S ferredoxin-type" evidence="7">
    <location>
        <begin position="2"/>
        <end position="32"/>
    </location>
</feature>
<dbReference type="Pfam" id="PF12797">
    <property type="entry name" value="Fer4_2"/>
    <property type="match status" value="1"/>
</dbReference>
<dbReference type="Proteomes" id="UP000738826">
    <property type="component" value="Unassembled WGS sequence"/>
</dbReference>
<keyword evidence="3" id="KW-0479">Metal-binding</keyword>
<evidence type="ECO:0000256" key="2">
    <source>
        <dbReference type="ARBA" id="ARBA00022485"/>
    </source>
</evidence>
<dbReference type="SUPFAM" id="SSF54862">
    <property type="entry name" value="4Fe-4S ferredoxins"/>
    <property type="match status" value="1"/>
</dbReference>
<protein>
    <submittedName>
        <fullName evidence="9">4Fe-4S dicluster domain-containing protein</fullName>
    </submittedName>
</protein>
<evidence type="ECO:0000313" key="9">
    <source>
        <dbReference type="EMBL" id="NCS91276.1"/>
    </source>
</evidence>
<keyword evidence="5" id="KW-0408">Iron</keyword>
<accession>A0A8J7YYI6</accession>
<gene>
    <name evidence="9" type="ORF">GW779_02475</name>
    <name evidence="8" type="ORF">GW910_01500</name>
</gene>
<keyword evidence="6" id="KW-0411">Iron-sulfur</keyword>
<dbReference type="Gene3D" id="3.30.70.20">
    <property type="match status" value="2"/>
</dbReference>
<reference evidence="9" key="1">
    <citation type="submission" date="2019-11" db="EMBL/GenBank/DDBJ databases">
        <title>Lipid analysis of CO2-rich subsurface aquifers suggests an autotrophy-based deep biosphere with lysolipids enriched in CPR bacteria.</title>
        <authorList>
            <person name="Probst A.J."/>
            <person name="Elling F.J."/>
            <person name="Castelle C.J."/>
            <person name="Zhu Q."/>
            <person name="Elvert M."/>
            <person name="Birarda G."/>
            <person name="Holman H.-Y."/>
            <person name="Lane K.R."/>
            <person name="Ladd B."/>
            <person name="Ryan M.C."/>
            <person name="Woyke T."/>
            <person name="Hinrichs K.-U."/>
            <person name="Banfield J.F."/>
        </authorList>
    </citation>
    <scope>NUCLEOTIDE SEQUENCE</scope>
    <source>
        <strain evidence="8">CG_2015-01_33_1645</strain>
        <strain evidence="9">CG_2015-04_33_537</strain>
    </source>
</reference>
<evidence type="ECO:0000313" key="10">
    <source>
        <dbReference type="Proteomes" id="UP000738826"/>
    </source>
</evidence>
<dbReference type="GO" id="GO:0046872">
    <property type="term" value="F:metal ion binding"/>
    <property type="evidence" value="ECO:0007669"/>
    <property type="project" value="UniProtKB-KW"/>
</dbReference>
<dbReference type="AlphaFoldDB" id="A0A8J7YYI6"/>
<evidence type="ECO:0000256" key="4">
    <source>
        <dbReference type="ARBA" id="ARBA00022737"/>
    </source>
</evidence>
<dbReference type="Pfam" id="PF13247">
    <property type="entry name" value="Fer4_11"/>
    <property type="match status" value="1"/>
</dbReference>
<dbReference type="PANTHER" id="PTHR43545:SF4">
    <property type="entry name" value="IRON-SULFUR PROTEIN"/>
    <property type="match status" value="1"/>
</dbReference>